<evidence type="ECO:0000259" key="9">
    <source>
        <dbReference type="SMART" id="SM00977"/>
    </source>
</evidence>
<dbReference type="InterPro" id="IPR011063">
    <property type="entry name" value="TilS/TtcA_N"/>
</dbReference>
<dbReference type="SUPFAM" id="SSF52402">
    <property type="entry name" value="Adenine nucleotide alpha hydrolases-like"/>
    <property type="match status" value="1"/>
</dbReference>
<dbReference type="GO" id="GO:0005524">
    <property type="term" value="F:ATP binding"/>
    <property type="evidence" value="ECO:0007669"/>
    <property type="project" value="UniProtKB-UniRule"/>
</dbReference>
<evidence type="ECO:0000313" key="11">
    <source>
        <dbReference type="Proteomes" id="UP000325116"/>
    </source>
</evidence>
<evidence type="ECO:0000256" key="4">
    <source>
        <dbReference type="ARBA" id="ARBA00022694"/>
    </source>
</evidence>
<feature type="domain" description="Lysidine-tRNA(Ile) synthetase C-terminal" evidence="9">
    <location>
        <begin position="366"/>
        <end position="444"/>
    </location>
</feature>
<comment type="caution">
    <text evidence="10">The sequence shown here is derived from an EMBL/GenBank/DDBJ whole genome shotgun (WGS) entry which is preliminary data.</text>
</comment>
<evidence type="ECO:0000256" key="3">
    <source>
        <dbReference type="ARBA" id="ARBA00022598"/>
    </source>
</evidence>
<reference evidence="10 11" key="1">
    <citation type="journal article" date="1992" name="Lakartidningen">
        <title>[Penicillin V and not amoxicillin is the first choice preparation in acute otitis].</title>
        <authorList>
            <person name="Kamme C."/>
            <person name="Lundgren K."/>
            <person name="Prellner K."/>
        </authorList>
    </citation>
    <scope>NUCLEOTIDE SEQUENCE [LARGE SCALE GENOMIC DNA]</scope>
    <source>
        <strain evidence="10 11">W1</strain>
    </source>
</reference>
<comment type="similarity">
    <text evidence="8">Belongs to the tRNA(Ile)-lysidine synthase family.</text>
</comment>
<keyword evidence="6 8" id="KW-0067">ATP-binding</keyword>
<evidence type="ECO:0000256" key="5">
    <source>
        <dbReference type="ARBA" id="ARBA00022741"/>
    </source>
</evidence>
<dbReference type="InterPro" id="IPR012796">
    <property type="entry name" value="Lysidine-tRNA-synth_C"/>
</dbReference>
<dbReference type="GO" id="GO:0006400">
    <property type="term" value="P:tRNA modification"/>
    <property type="evidence" value="ECO:0007669"/>
    <property type="project" value="UniProtKB-UniRule"/>
</dbReference>
<comment type="domain">
    <text evidence="8">The N-terminal region contains the highly conserved SGGXDS motif, predicted to be a P-loop motif involved in ATP binding.</text>
</comment>
<dbReference type="PANTHER" id="PTHR43033:SF1">
    <property type="entry name" value="TRNA(ILE)-LYSIDINE SYNTHASE-RELATED"/>
    <property type="match status" value="1"/>
</dbReference>
<protein>
    <recommendedName>
        <fullName evidence="8">tRNA(Ile)-lysidine synthase</fullName>
        <ecNumber evidence="8">6.3.4.19</ecNumber>
    </recommendedName>
    <alternativeName>
        <fullName evidence="8">tRNA(Ile)-2-lysyl-cytidine synthase</fullName>
    </alternativeName>
    <alternativeName>
        <fullName evidence="8">tRNA(Ile)-lysidine synthetase</fullName>
    </alternativeName>
</protein>
<evidence type="ECO:0000256" key="2">
    <source>
        <dbReference type="ARBA" id="ARBA00022490"/>
    </source>
</evidence>
<dbReference type="GO" id="GO:0032267">
    <property type="term" value="F:tRNA(Ile)-lysidine synthase activity"/>
    <property type="evidence" value="ECO:0007669"/>
    <property type="project" value="UniProtKB-EC"/>
</dbReference>
<sequence length="447" mass="53465">MFSSVKKFLTKNIKDINKKTLAVAYSGGIDSQTALHIIYKLKKELKFNLIIIHINYNLRGEESKKDELFARNIAKKYNLNIYIKEIKEGSYNKKNIQNKAREDRYNFFEELYNKNIFDYLIIAHNKDDFVETIIYRMIKGAGADVYNCLKKKNNYILRPILNFYREDIENYAKENNLEYREDASNKKNKYARNKIRNLIIPMLETINKKSKDNIIKFSKRAYLENKFLRNKINNIYKKNLINKNSINIENIKNLNRIFLNRIIIKFIAESEKNNIEITEKRISEIIKIIKSKKSNVILRLDNFNLIKEYNLLIIEEIEKKENINNYLKIEKDGIYNFLNKNISFKTIENKNINYKEKLYIKCDYPIIVRQRKNADFLISYPNGEKKYLRKIFIDSKIPLRVRNNIPIIENSNNEICAICLKPYAINRISKKNEITEKDKYIIEIDFV</sequence>
<gene>
    <name evidence="8 10" type="primary">tilS</name>
    <name evidence="10" type="ORF">EPJ80_07020</name>
</gene>
<evidence type="ECO:0000313" key="10">
    <source>
        <dbReference type="EMBL" id="TXJ11469.1"/>
    </source>
</evidence>
<dbReference type="InterPro" id="IPR014729">
    <property type="entry name" value="Rossmann-like_a/b/a_fold"/>
</dbReference>
<keyword evidence="2 8" id="KW-0963">Cytoplasm</keyword>
<keyword evidence="3 8" id="KW-0436">Ligase</keyword>
<comment type="catalytic activity">
    <reaction evidence="7 8">
        <text>cytidine(34) in tRNA(Ile2) + L-lysine + ATP = lysidine(34) in tRNA(Ile2) + AMP + diphosphate + H(+)</text>
        <dbReference type="Rhea" id="RHEA:43744"/>
        <dbReference type="Rhea" id="RHEA-COMP:10625"/>
        <dbReference type="Rhea" id="RHEA-COMP:10670"/>
        <dbReference type="ChEBI" id="CHEBI:15378"/>
        <dbReference type="ChEBI" id="CHEBI:30616"/>
        <dbReference type="ChEBI" id="CHEBI:32551"/>
        <dbReference type="ChEBI" id="CHEBI:33019"/>
        <dbReference type="ChEBI" id="CHEBI:82748"/>
        <dbReference type="ChEBI" id="CHEBI:83665"/>
        <dbReference type="ChEBI" id="CHEBI:456215"/>
        <dbReference type="EC" id="6.3.4.19"/>
    </reaction>
</comment>
<dbReference type="Proteomes" id="UP000325116">
    <property type="component" value="Unassembled WGS sequence"/>
</dbReference>
<accession>A0A5C8CDC9</accession>
<evidence type="ECO:0000256" key="6">
    <source>
        <dbReference type="ARBA" id="ARBA00022840"/>
    </source>
</evidence>
<name>A0A5C8CDC9_9SPIR</name>
<comment type="subcellular location">
    <subcellularLocation>
        <location evidence="1 8">Cytoplasm</location>
    </subcellularLocation>
</comment>
<dbReference type="PANTHER" id="PTHR43033">
    <property type="entry name" value="TRNA(ILE)-LYSIDINE SYNTHASE-RELATED"/>
    <property type="match status" value="1"/>
</dbReference>
<dbReference type="EMBL" id="SAXT01000005">
    <property type="protein sequence ID" value="TXJ11469.1"/>
    <property type="molecule type" value="Genomic_DNA"/>
</dbReference>
<dbReference type="NCBIfam" id="TIGR02433">
    <property type="entry name" value="lysidine_TilS_C"/>
    <property type="match status" value="1"/>
</dbReference>
<dbReference type="NCBIfam" id="TIGR02432">
    <property type="entry name" value="lysidine_TilS_N"/>
    <property type="match status" value="1"/>
</dbReference>
<dbReference type="Gene3D" id="3.40.50.620">
    <property type="entry name" value="HUPs"/>
    <property type="match status" value="1"/>
</dbReference>
<keyword evidence="5 8" id="KW-0547">Nucleotide-binding</keyword>
<dbReference type="InterPro" id="IPR012094">
    <property type="entry name" value="tRNA_Ile_lys_synt"/>
</dbReference>
<dbReference type="RefSeq" id="WP_147758438.1">
    <property type="nucleotide sequence ID" value="NZ_SAXT01000005.1"/>
</dbReference>
<comment type="function">
    <text evidence="8">Ligates lysine onto the cytidine present at position 34 of the AUA codon-specific tRNA(Ile) that contains the anticodon CAU, in an ATP-dependent manner. Cytidine is converted to lysidine, thus changing the amino acid specificity of the tRNA from methionine to isoleucine.</text>
</comment>
<dbReference type="GO" id="GO:0005737">
    <property type="term" value="C:cytoplasm"/>
    <property type="evidence" value="ECO:0007669"/>
    <property type="project" value="UniProtKB-SubCell"/>
</dbReference>
<dbReference type="HAMAP" id="MF_01161">
    <property type="entry name" value="tRNA_Ile_lys_synt"/>
    <property type="match status" value="1"/>
</dbReference>
<proteinExistence type="inferred from homology"/>
<dbReference type="Pfam" id="PF01171">
    <property type="entry name" value="ATP_bind_3"/>
    <property type="match status" value="1"/>
</dbReference>
<dbReference type="SMART" id="SM00977">
    <property type="entry name" value="TilS_C"/>
    <property type="match status" value="1"/>
</dbReference>
<dbReference type="AlphaFoldDB" id="A0A5C8CDC9"/>
<evidence type="ECO:0000256" key="7">
    <source>
        <dbReference type="ARBA" id="ARBA00048539"/>
    </source>
</evidence>
<evidence type="ECO:0000256" key="1">
    <source>
        <dbReference type="ARBA" id="ARBA00004496"/>
    </source>
</evidence>
<organism evidence="10 11">
    <name type="scientific">Brachyspira aalborgi</name>
    <dbReference type="NCBI Taxonomy" id="29522"/>
    <lineage>
        <taxon>Bacteria</taxon>
        <taxon>Pseudomonadati</taxon>
        <taxon>Spirochaetota</taxon>
        <taxon>Spirochaetia</taxon>
        <taxon>Brachyspirales</taxon>
        <taxon>Brachyspiraceae</taxon>
        <taxon>Brachyspira</taxon>
    </lineage>
</organism>
<dbReference type="SUPFAM" id="SSF56037">
    <property type="entry name" value="PheT/TilS domain"/>
    <property type="match status" value="1"/>
</dbReference>
<evidence type="ECO:0000256" key="8">
    <source>
        <dbReference type="HAMAP-Rule" id="MF_01161"/>
    </source>
</evidence>
<dbReference type="CDD" id="cd01992">
    <property type="entry name" value="TilS_N"/>
    <property type="match status" value="1"/>
</dbReference>
<dbReference type="InterPro" id="IPR012795">
    <property type="entry name" value="tRNA_Ile_lys_synt_N"/>
</dbReference>
<dbReference type="EC" id="6.3.4.19" evidence="8"/>
<feature type="binding site" evidence="8">
    <location>
        <begin position="26"/>
        <end position="31"/>
    </location>
    <ligand>
        <name>ATP</name>
        <dbReference type="ChEBI" id="CHEBI:30616"/>
    </ligand>
</feature>
<keyword evidence="4 8" id="KW-0819">tRNA processing</keyword>